<keyword evidence="1" id="KW-0812">Transmembrane</keyword>
<accession>A0A2H0XAD5</accession>
<evidence type="ECO:0000313" key="3">
    <source>
        <dbReference type="Proteomes" id="UP000231098"/>
    </source>
</evidence>
<reference evidence="3" key="1">
    <citation type="submission" date="2017-09" db="EMBL/GenBank/DDBJ databases">
        <title>Depth-based differentiation of microbial function through sediment-hosted aquifers and enrichment of novel symbionts in the deep terrestrial subsurface.</title>
        <authorList>
            <person name="Probst A.J."/>
            <person name="Ladd B."/>
            <person name="Jarett J.K."/>
            <person name="Geller-Mcgrath D.E."/>
            <person name="Sieber C.M.K."/>
            <person name="Emerson J.B."/>
            <person name="Anantharaman K."/>
            <person name="Thomas B.C."/>
            <person name="Malmstrom R."/>
            <person name="Stieglmeier M."/>
            <person name="Klingl A."/>
            <person name="Woyke T."/>
            <person name="Ryan C.M."/>
            <person name="Banfield J.F."/>
        </authorList>
    </citation>
    <scope>NUCLEOTIDE SEQUENCE [LARGE SCALE GENOMIC DNA]</scope>
</reference>
<gene>
    <name evidence="2" type="ORF">COT51_00275</name>
</gene>
<comment type="caution">
    <text evidence="2">The sequence shown here is derived from an EMBL/GenBank/DDBJ whole genome shotgun (WGS) entry which is preliminary data.</text>
</comment>
<organism evidence="2 3">
    <name type="scientific">candidate division WWE3 bacterium CG08_land_8_20_14_0_20_41_15</name>
    <dbReference type="NCBI Taxonomy" id="1975086"/>
    <lineage>
        <taxon>Bacteria</taxon>
        <taxon>Katanobacteria</taxon>
    </lineage>
</organism>
<dbReference type="AlphaFoldDB" id="A0A2H0XAD5"/>
<dbReference type="Proteomes" id="UP000231098">
    <property type="component" value="Unassembled WGS sequence"/>
</dbReference>
<keyword evidence="1" id="KW-0472">Membrane</keyword>
<dbReference type="EMBL" id="PEYV01000005">
    <property type="protein sequence ID" value="PIS21893.1"/>
    <property type="molecule type" value="Genomic_DNA"/>
</dbReference>
<name>A0A2H0XAD5_UNCKA</name>
<proteinExistence type="predicted"/>
<sequence length="96" mass="10193">PFVAYLSSLICIGGGSGTTFVVEALSVINKRRVAFDRDRFLGRTPGSVASIAYVPIASEPRPALARRIKCGDIGGFYGVLDQDDPSTLAEFILNAS</sequence>
<feature type="transmembrane region" description="Helical" evidence="1">
    <location>
        <begin position="6"/>
        <end position="28"/>
    </location>
</feature>
<feature type="non-terminal residue" evidence="2">
    <location>
        <position position="1"/>
    </location>
</feature>
<keyword evidence="1" id="KW-1133">Transmembrane helix</keyword>
<evidence type="ECO:0000256" key="1">
    <source>
        <dbReference type="SAM" id="Phobius"/>
    </source>
</evidence>
<protein>
    <submittedName>
        <fullName evidence="2">Uncharacterized protein</fullName>
    </submittedName>
</protein>
<evidence type="ECO:0000313" key="2">
    <source>
        <dbReference type="EMBL" id="PIS21893.1"/>
    </source>
</evidence>